<feature type="compositionally biased region" description="Polar residues" evidence="1">
    <location>
        <begin position="53"/>
        <end position="71"/>
    </location>
</feature>
<protein>
    <submittedName>
        <fullName evidence="2">Uncharacterized protein</fullName>
    </submittedName>
</protein>
<name>A0A1B1B9M5_9ACTN</name>
<dbReference type="STRING" id="68214.AVL59_43390"/>
<feature type="compositionally biased region" description="Low complexity" evidence="1">
    <location>
        <begin position="184"/>
        <end position="197"/>
    </location>
</feature>
<feature type="region of interest" description="Disordered" evidence="1">
    <location>
        <begin position="89"/>
        <end position="224"/>
    </location>
</feature>
<evidence type="ECO:0000313" key="2">
    <source>
        <dbReference type="EMBL" id="ANP55544.1"/>
    </source>
</evidence>
<feature type="compositionally biased region" description="Pro residues" evidence="1">
    <location>
        <begin position="172"/>
        <end position="183"/>
    </location>
</feature>
<dbReference type="AlphaFoldDB" id="A0A1B1B9M5"/>
<feature type="compositionally biased region" description="Pro residues" evidence="1">
    <location>
        <begin position="123"/>
        <end position="138"/>
    </location>
</feature>
<proteinExistence type="predicted"/>
<feature type="compositionally biased region" description="Polar residues" evidence="1">
    <location>
        <begin position="209"/>
        <end position="224"/>
    </location>
</feature>
<feature type="region of interest" description="Disordered" evidence="1">
    <location>
        <begin position="50"/>
        <end position="76"/>
    </location>
</feature>
<sequence>MAPGAPGGGKFCGPGAFEASSAGATAVGGSWLPPDINAVFASGVAAGGRGTSWPCSLNGGANTVAGSGTERSSPASAFVSVPAHGVAPAGTSGAPGTPGALCGPPEATAPCAPPGPAAGHEAPLPPAPPAVPAPPDPAGTPAAAAPEPALALALEAASSAAAGTPACVSASTPPPAKPPPTEPAPESAPAAAAAPESSPDRRSGRPSLSAASCNHSGGLSRNDV</sequence>
<evidence type="ECO:0000313" key="3">
    <source>
        <dbReference type="Proteomes" id="UP000092659"/>
    </source>
</evidence>
<feature type="compositionally biased region" description="Low complexity" evidence="1">
    <location>
        <begin position="89"/>
        <end position="110"/>
    </location>
</feature>
<feature type="compositionally biased region" description="Low complexity" evidence="1">
    <location>
        <begin position="139"/>
        <end position="171"/>
    </location>
</feature>
<gene>
    <name evidence="2" type="ORF">AVL59_43390</name>
</gene>
<evidence type="ECO:0000256" key="1">
    <source>
        <dbReference type="SAM" id="MobiDB-lite"/>
    </source>
</evidence>
<dbReference type="EMBL" id="CP016279">
    <property type="protein sequence ID" value="ANP55544.1"/>
    <property type="molecule type" value="Genomic_DNA"/>
</dbReference>
<reference evidence="2 3" key="1">
    <citation type="submission" date="2016-06" db="EMBL/GenBank/DDBJ databases">
        <title>Complete genome sequence of Streptomyces griseochromogenes ATCC 14511, the Blasticidin S producer.</title>
        <authorList>
            <person name="Wu L."/>
        </authorList>
    </citation>
    <scope>NUCLEOTIDE SEQUENCE [LARGE SCALE GENOMIC DNA]</scope>
    <source>
        <strain evidence="2 3">ATCC 14511</strain>
    </source>
</reference>
<accession>A0A1B1B9M5</accession>
<organism evidence="2 3">
    <name type="scientific">Streptomyces griseochromogenes</name>
    <dbReference type="NCBI Taxonomy" id="68214"/>
    <lineage>
        <taxon>Bacteria</taxon>
        <taxon>Bacillati</taxon>
        <taxon>Actinomycetota</taxon>
        <taxon>Actinomycetes</taxon>
        <taxon>Kitasatosporales</taxon>
        <taxon>Streptomycetaceae</taxon>
        <taxon>Streptomyces</taxon>
    </lineage>
</organism>
<dbReference type="KEGG" id="sgs:AVL59_43390"/>
<dbReference type="Proteomes" id="UP000092659">
    <property type="component" value="Chromosome"/>
</dbReference>